<dbReference type="EC" id="4.3.1.17" evidence="6"/>
<dbReference type="Proteomes" id="UP000681131">
    <property type="component" value="Chromosome"/>
</dbReference>
<dbReference type="Proteomes" id="UP000251120">
    <property type="component" value="Chromosome"/>
</dbReference>
<evidence type="ECO:0000313" key="15">
    <source>
        <dbReference type="Proteomes" id="UP000251120"/>
    </source>
</evidence>
<dbReference type="PANTHER" id="PTHR48078">
    <property type="entry name" value="THREONINE DEHYDRATASE, MITOCHONDRIAL-RELATED"/>
    <property type="match status" value="1"/>
</dbReference>
<dbReference type="Gene3D" id="3.40.50.1100">
    <property type="match status" value="2"/>
</dbReference>
<comment type="pathway">
    <text evidence="3">Carbohydrate biosynthesis; gluconeogenesis.</text>
</comment>
<dbReference type="GO" id="GO:0004794">
    <property type="term" value="F:threonine deaminase activity"/>
    <property type="evidence" value="ECO:0007669"/>
    <property type="project" value="TreeGrafter"/>
</dbReference>
<dbReference type="GO" id="GO:0006565">
    <property type="term" value="P:L-serine catabolic process"/>
    <property type="evidence" value="ECO:0007669"/>
    <property type="project" value="TreeGrafter"/>
</dbReference>
<protein>
    <recommendedName>
        <fullName evidence="6">L-serine ammonia-lyase</fullName>
        <ecNumber evidence="6">4.3.1.17</ecNumber>
    </recommendedName>
</protein>
<name>A0A2Z4XZ14_9GAMM</name>
<dbReference type="InterPro" id="IPR001926">
    <property type="entry name" value="TrpB-like_PALP"/>
</dbReference>
<evidence type="ECO:0000256" key="9">
    <source>
        <dbReference type="ARBA" id="ARBA00022898"/>
    </source>
</evidence>
<dbReference type="GO" id="GO:0003941">
    <property type="term" value="F:L-serine ammonia-lyase activity"/>
    <property type="evidence" value="ECO:0007669"/>
    <property type="project" value="UniProtKB-EC"/>
</dbReference>
<dbReference type="EMBL" id="CP021781">
    <property type="protein sequence ID" value="AXA33722.1"/>
    <property type="molecule type" value="Genomic_DNA"/>
</dbReference>
<gene>
    <name evidence="13" type="ORF">CDH04_04535</name>
    <name evidence="14" type="ORF">FZC43_04540</name>
</gene>
<evidence type="ECO:0000256" key="2">
    <source>
        <dbReference type="ARBA" id="ARBA00004496"/>
    </source>
</evidence>
<dbReference type="AlphaFoldDB" id="A0A2Z4XZ14"/>
<keyword evidence="7" id="KW-0312">Gluconeogenesis</keyword>
<dbReference type="InterPro" id="IPR050147">
    <property type="entry name" value="Ser/Thr_Dehydratase"/>
</dbReference>
<dbReference type="PIRSF" id="PIRSF006278">
    <property type="entry name" value="ACCD_DCysDesulf"/>
    <property type="match status" value="1"/>
</dbReference>
<dbReference type="GO" id="GO:0006094">
    <property type="term" value="P:gluconeogenesis"/>
    <property type="evidence" value="ECO:0007669"/>
    <property type="project" value="UniProtKB-KW"/>
</dbReference>
<keyword evidence="16" id="KW-1185">Reference proteome</keyword>
<dbReference type="SUPFAM" id="SSF53686">
    <property type="entry name" value="Tryptophan synthase beta subunit-like PLP-dependent enzymes"/>
    <property type="match status" value="1"/>
</dbReference>
<dbReference type="KEGG" id="fad:CDH04_04535"/>
<proteinExistence type="inferred from homology"/>
<dbReference type="EMBL" id="CP043424">
    <property type="protein sequence ID" value="QIW11956.1"/>
    <property type="molecule type" value="Genomic_DNA"/>
</dbReference>
<evidence type="ECO:0000256" key="1">
    <source>
        <dbReference type="ARBA" id="ARBA00001933"/>
    </source>
</evidence>
<evidence type="ECO:0000256" key="8">
    <source>
        <dbReference type="ARBA" id="ARBA00022490"/>
    </source>
</evidence>
<comment type="similarity">
    <text evidence="5">Belongs to the serine/threonine dehydratase family.</text>
</comment>
<keyword evidence="8" id="KW-0963">Cytoplasm</keyword>
<comment type="catalytic activity">
    <reaction evidence="11">
        <text>L-serine = pyruvate + NH4(+)</text>
        <dbReference type="Rhea" id="RHEA:19169"/>
        <dbReference type="ChEBI" id="CHEBI:15361"/>
        <dbReference type="ChEBI" id="CHEBI:28938"/>
        <dbReference type="ChEBI" id="CHEBI:33384"/>
        <dbReference type="EC" id="4.3.1.17"/>
    </reaction>
</comment>
<evidence type="ECO:0000313" key="14">
    <source>
        <dbReference type="EMBL" id="QIW11956.1"/>
    </source>
</evidence>
<comment type="similarity">
    <text evidence="4">Belongs to the ACC deaminase/D-cysteine desulfhydrase family.</text>
</comment>
<accession>A0A2Z4XZ14</accession>
<evidence type="ECO:0000256" key="6">
    <source>
        <dbReference type="ARBA" id="ARBA00012093"/>
    </source>
</evidence>
<organism evidence="13 15">
    <name type="scientific">Francisella adeliensis</name>
    <dbReference type="NCBI Taxonomy" id="2007306"/>
    <lineage>
        <taxon>Bacteria</taxon>
        <taxon>Pseudomonadati</taxon>
        <taxon>Pseudomonadota</taxon>
        <taxon>Gammaproteobacteria</taxon>
        <taxon>Thiotrichales</taxon>
        <taxon>Francisellaceae</taxon>
        <taxon>Francisella</taxon>
    </lineage>
</organism>
<evidence type="ECO:0000256" key="5">
    <source>
        <dbReference type="ARBA" id="ARBA00010869"/>
    </source>
</evidence>
<comment type="cofactor">
    <cofactor evidence="1">
        <name>pyridoxal 5'-phosphate</name>
        <dbReference type="ChEBI" id="CHEBI:597326"/>
    </cofactor>
</comment>
<evidence type="ECO:0000256" key="4">
    <source>
        <dbReference type="ARBA" id="ARBA00008639"/>
    </source>
</evidence>
<evidence type="ECO:0000256" key="3">
    <source>
        <dbReference type="ARBA" id="ARBA00004742"/>
    </source>
</evidence>
<dbReference type="InterPro" id="IPR027278">
    <property type="entry name" value="ACCD_DCysDesulf"/>
</dbReference>
<evidence type="ECO:0000256" key="7">
    <source>
        <dbReference type="ARBA" id="ARBA00022432"/>
    </source>
</evidence>
<dbReference type="GO" id="GO:0006567">
    <property type="term" value="P:L-threonine catabolic process"/>
    <property type="evidence" value="ECO:0007669"/>
    <property type="project" value="TreeGrafter"/>
</dbReference>
<dbReference type="RefSeq" id="WP_112869896.1">
    <property type="nucleotide sequence ID" value="NZ_CP021781.1"/>
</dbReference>
<evidence type="ECO:0000313" key="13">
    <source>
        <dbReference type="EMBL" id="AXA33722.1"/>
    </source>
</evidence>
<dbReference type="Pfam" id="PF00291">
    <property type="entry name" value="PALP"/>
    <property type="match status" value="1"/>
</dbReference>
<feature type="domain" description="Tryptophan synthase beta chain-like PALP" evidence="12">
    <location>
        <begin position="7"/>
        <end position="289"/>
    </location>
</feature>
<keyword evidence="10" id="KW-0456">Lyase</keyword>
<dbReference type="GO" id="GO:0016846">
    <property type="term" value="F:carbon-sulfur lyase activity"/>
    <property type="evidence" value="ECO:0007669"/>
    <property type="project" value="UniProtKB-ARBA"/>
</dbReference>
<dbReference type="GO" id="GO:0005737">
    <property type="term" value="C:cytoplasm"/>
    <property type="evidence" value="ECO:0007669"/>
    <property type="project" value="UniProtKB-SubCell"/>
</dbReference>
<dbReference type="FunFam" id="3.40.50.1100:FF:000040">
    <property type="entry name" value="L-serine dehydratase, putative"/>
    <property type="match status" value="1"/>
</dbReference>
<evidence type="ECO:0000256" key="10">
    <source>
        <dbReference type="ARBA" id="ARBA00023239"/>
    </source>
</evidence>
<dbReference type="GO" id="GO:0009097">
    <property type="term" value="P:isoleucine biosynthetic process"/>
    <property type="evidence" value="ECO:0007669"/>
    <property type="project" value="TreeGrafter"/>
</dbReference>
<reference evidence="14 16" key="2">
    <citation type="submission" date="2019-08" db="EMBL/GenBank/DDBJ databases">
        <title>Complete genome sequences of Francisella adeliensis (FSC1325 and FSC1326).</title>
        <authorList>
            <person name="Ohrman C."/>
            <person name="Uneklint I."/>
            <person name="Vallesi A."/>
            <person name="Karlsson L."/>
            <person name="Sjodin A."/>
        </authorList>
    </citation>
    <scope>NUCLEOTIDE SEQUENCE [LARGE SCALE GENOMIC DNA]</scope>
    <source>
        <strain evidence="14 16">FSC1325</strain>
    </source>
</reference>
<dbReference type="OrthoDB" id="9811476at2"/>
<dbReference type="PANTHER" id="PTHR48078:SF2">
    <property type="entry name" value="CATABOLIC L-SERINE_THREONINE DEHYDRATASE"/>
    <property type="match status" value="1"/>
</dbReference>
<evidence type="ECO:0000313" key="16">
    <source>
        <dbReference type="Proteomes" id="UP000681131"/>
    </source>
</evidence>
<evidence type="ECO:0000256" key="11">
    <source>
        <dbReference type="ARBA" id="ARBA00049406"/>
    </source>
</evidence>
<sequence>MVNIHISTPLIESLPFSKKIQANVWLKLEALQPCGSFKARGIGYACQKYVANGAVALVSSSGGNAGLAVAYSGRQLNIPVTVVVPKTTKKQAIDLIKAEGANVVVTGADWSEAHAYAIEISKDEVKYIHPFDDPYIWEGHASIVDEIFSNNFRPDAIVLSVGGGGLLCGVVEGLKRNSENIPILAVETRGADSYSRACLAKKHIELDSVSSIATSLGAKRVAKRAFQLASEYDIVNHTVSDAEAVDGCYHLLKEHRILVEPACGASLAALDSASEFLKDKHNVVVIVCGGVGVTIDLLEEWSKSK</sequence>
<evidence type="ECO:0000259" key="12">
    <source>
        <dbReference type="Pfam" id="PF00291"/>
    </source>
</evidence>
<reference evidence="13 15" key="1">
    <citation type="submission" date="2017-06" db="EMBL/GenBank/DDBJ databases">
        <title>Complete genome of Francisella adeliensis.</title>
        <authorList>
            <person name="Vallesi A."/>
            <person name="Sjodin A."/>
        </authorList>
    </citation>
    <scope>NUCLEOTIDE SEQUENCE [LARGE SCALE GENOMIC DNA]</scope>
    <source>
        <strain evidence="13 15">FDC440</strain>
    </source>
</reference>
<keyword evidence="9" id="KW-0663">Pyridoxal phosphate</keyword>
<dbReference type="InterPro" id="IPR036052">
    <property type="entry name" value="TrpB-like_PALP_sf"/>
</dbReference>
<comment type="subcellular location">
    <subcellularLocation>
        <location evidence="2">Cytoplasm</location>
    </subcellularLocation>
</comment>